<dbReference type="InterPro" id="IPR050600">
    <property type="entry name" value="SETD3_SETD6_MTase"/>
</dbReference>
<dbReference type="PANTHER" id="PTHR13271">
    <property type="entry name" value="UNCHARACTERIZED PUTATIVE METHYLTRANSFERASE"/>
    <property type="match status" value="1"/>
</dbReference>
<reference evidence="3" key="1">
    <citation type="submission" date="2023-08" db="EMBL/GenBank/DDBJ databases">
        <title>Black Yeasts Isolated from many extreme environments.</title>
        <authorList>
            <person name="Coleine C."/>
            <person name="Stajich J.E."/>
            <person name="Selbmann L."/>
        </authorList>
    </citation>
    <scope>NUCLEOTIDE SEQUENCE</scope>
    <source>
        <strain evidence="3">CCFEE 5810</strain>
    </source>
</reference>
<evidence type="ECO:0000313" key="3">
    <source>
        <dbReference type="EMBL" id="KAK5691927.1"/>
    </source>
</evidence>
<name>A0AAN7VSY8_9PEZI</name>
<dbReference type="GO" id="GO:0016279">
    <property type="term" value="F:protein-lysine N-methyltransferase activity"/>
    <property type="evidence" value="ECO:0007669"/>
    <property type="project" value="TreeGrafter"/>
</dbReference>
<dbReference type="PANTHER" id="PTHR13271:SF137">
    <property type="entry name" value="SET DOMAIN-CONTAINING PROTEIN"/>
    <property type="match status" value="1"/>
</dbReference>
<evidence type="ECO:0000259" key="2">
    <source>
        <dbReference type="PROSITE" id="PS50280"/>
    </source>
</evidence>
<dbReference type="Pfam" id="PF00856">
    <property type="entry name" value="SET"/>
    <property type="match status" value="1"/>
</dbReference>
<dbReference type="EMBL" id="JAVRQU010000020">
    <property type="protein sequence ID" value="KAK5691927.1"/>
    <property type="molecule type" value="Genomic_DNA"/>
</dbReference>
<accession>A0AAN7VSY8</accession>
<dbReference type="PROSITE" id="PS50280">
    <property type="entry name" value="SET"/>
    <property type="match status" value="1"/>
</dbReference>
<comment type="caution">
    <text evidence="3">The sequence shown here is derived from an EMBL/GenBank/DDBJ whole genome shotgun (WGS) entry which is preliminary data.</text>
</comment>
<dbReference type="Proteomes" id="UP001310594">
    <property type="component" value="Unassembled WGS sequence"/>
</dbReference>
<dbReference type="SUPFAM" id="SSF82199">
    <property type="entry name" value="SET domain"/>
    <property type="match status" value="1"/>
</dbReference>
<gene>
    <name evidence="3" type="ORF">LTR97_011098</name>
</gene>
<evidence type="ECO:0000256" key="1">
    <source>
        <dbReference type="SAM" id="MobiDB-lite"/>
    </source>
</evidence>
<feature type="compositionally biased region" description="Basic residues" evidence="1">
    <location>
        <begin position="1"/>
        <end position="10"/>
    </location>
</feature>
<dbReference type="InterPro" id="IPR046341">
    <property type="entry name" value="SET_dom_sf"/>
</dbReference>
<sequence>MPPRLAKRARVSGPEPAMVASDPHEDKHVVFTAWSKQRGVEIKNVKPARIPGRGLGLVTTAKIKVGARILFVPEKAMFKPDGSVPHASPQAQLAASAMKACTAVNSNMGIWKETWPVDSDFQHSLPMRWPHELREHFPVSVMQPLLRQEEDYAKDIGAVQDFLTAGNYSAEDFRYYWSIVNSRSFHFKAKGKVGTMVMCPFIDYINHGPSGTTCDVFQRPNGYEVIADREYVAGEEILANYGAHNNDKLLVHYGFMIASVATEWSDEEDAGPNDTPNRDDDVRLDHIVLPLLTPTVRAQLQDVGFLGGYALLSATNELCFKTQVAVRAMLLTCNEWEYFVENGEDLAEDQSEAVTRFLLHPFKEWVDHACGEHRTVEEKQDREEYSSMKNELEMLRMRWVQITTALSCYMDMKPGSTT</sequence>
<feature type="region of interest" description="Disordered" evidence="1">
    <location>
        <begin position="1"/>
        <end position="22"/>
    </location>
</feature>
<dbReference type="InterPro" id="IPR001214">
    <property type="entry name" value="SET_dom"/>
</dbReference>
<organism evidence="3 4">
    <name type="scientific">Elasticomyces elasticus</name>
    <dbReference type="NCBI Taxonomy" id="574655"/>
    <lineage>
        <taxon>Eukaryota</taxon>
        <taxon>Fungi</taxon>
        <taxon>Dikarya</taxon>
        <taxon>Ascomycota</taxon>
        <taxon>Pezizomycotina</taxon>
        <taxon>Dothideomycetes</taxon>
        <taxon>Dothideomycetidae</taxon>
        <taxon>Mycosphaerellales</taxon>
        <taxon>Teratosphaeriaceae</taxon>
        <taxon>Elasticomyces</taxon>
    </lineage>
</organism>
<dbReference type="AlphaFoldDB" id="A0AAN7VSY8"/>
<protein>
    <recommendedName>
        <fullName evidence="2">SET domain-containing protein</fullName>
    </recommendedName>
</protein>
<proteinExistence type="predicted"/>
<dbReference type="Gene3D" id="3.90.1410.10">
    <property type="entry name" value="set domain protein methyltransferase, domain 1"/>
    <property type="match status" value="1"/>
</dbReference>
<evidence type="ECO:0000313" key="4">
    <source>
        <dbReference type="Proteomes" id="UP001310594"/>
    </source>
</evidence>
<feature type="domain" description="SET" evidence="2">
    <location>
        <begin position="43"/>
        <end position="242"/>
    </location>
</feature>